<proteinExistence type="predicted"/>
<protein>
    <submittedName>
        <fullName evidence="1">Uncharacterized protein</fullName>
    </submittedName>
</protein>
<accession>A0AAD7B2M9</accession>
<sequence>MRISTRRPFRATGTPVTAVLRIVKIIAWVPRIPDYDSFNRRGDWMARRLRCFWRAREPVDRRLEEAGEIPSGTVHARLIHRRLDPLAQFRVIHVQKVEFSSLSDKE</sequence>
<name>A0AAD7B2M9_9AGAR</name>
<dbReference type="Proteomes" id="UP001221142">
    <property type="component" value="Unassembled WGS sequence"/>
</dbReference>
<organism evidence="1 2">
    <name type="scientific">Roridomyces roridus</name>
    <dbReference type="NCBI Taxonomy" id="1738132"/>
    <lineage>
        <taxon>Eukaryota</taxon>
        <taxon>Fungi</taxon>
        <taxon>Dikarya</taxon>
        <taxon>Basidiomycota</taxon>
        <taxon>Agaricomycotina</taxon>
        <taxon>Agaricomycetes</taxon>
        <taxon>Agaricomycetidae</taxon>
        <taxon>Agaricales</taxon>
        <taxon>Marasmiineae</taxon>
        <taxon>Mycenaceae</taxon>
        <taxon>Roridomyces</taxon>
    </lineage>
</organism>
<reference evidence="1" key="1">
    <citation type="submission" date="2023-03" db="EMBL/GenBank/DDBJ databases">
        <title>Massive genome expansion in bonnet fungi (Mycena s.s.) driven by repeated elements and novel gene families across ecological guilds.</title>
        <authorList>
            <consortium name="Lawrence Berkeley National Laboratory"/>
            <person name="Harder C.B."/>
            <person name="Miyauchi S."/>
            <person name="Viragh M."/>
            <person name="Kuo A."/>
            <person name="Thoen E."/>
            <person name="Andreopoulos B."/>
            <person name="Lu D."/>
            <person name="Skrede I."/>
            <person name="Drula E."/>
            <person name="Henrissat B."/>
            <person name="Morin E."/>
            <person name="Kohler A."/>
            <person name="Barry K."/>
            <person name="LaButti K."/>
            <person name="Morin E."/>
            <person name="Salamov A."/>
            <person name="Lipzen A."/>
            <person name="Mereny Z."/>
            <person name="Hegedus B."/>
            <person name="Baldrian P."/>
            <person name="Stursova M."/>
            <person name="Weitz H."/>
            <person name="Taylor A."/>
            <person name="Grigoriev I.V."/>
            <person name="Nagy L.G."/>
            <person name="Martin F."/>
            <person name="Kauserud H."/>
        </authorList>
    </citation>
    <scope>NUCLEOTIDE SEQUENCE</scope>
    <source>
        <strain evidence="1">9284</strain>
    </source>
</reference>
<gene>
    <name evidence="1" type="ORF">FB45DRAFT_1067711</name>
</gene>
<keyword evidence="2" id="KW-1185">Reference proteome</keyword>
<comment type="caution">
    <text evidence="1">The sequence shown here is derived from an EMBL/GenBank/DDBJ whole genome shotgun (WGS) entry which is preliminary data.</text>
</comment>
<evidence type="ECO:0000313" key="1">
    <source>
        <dbReference type="EMBL" id="KAJ7607980.1"/>
    </source>
</evidence>
<dbReference type="EMBL" id="JARKIF010000047">
    <property type="protein sequence ID" value="KAJ7607980.1"/>
    <property type="molecule type" value="Genomic_DNA"/>
</dbReference>
<evidence type="ECO:0000313" key="2">
    <source>
        <dbReference type="Proteomes" id="UP001221142"/>
    </source>
</evidence>
<dbReference type="AlphaFoldDB" id="A0AAD7B2M9"/>